<name>A0A7G9ST81_9GAMM</name>
<organism evidence="3 4">
    <name type="scientific">Thermomonas carbonis</name>
    <dbReference type="NCBI Taxonomy" id="1463158"/>
    <lineage>
        <taxon>Bacteria</taxon>
        <taxon>Pseudomonadati</taxon>
        <taxon>Pseudomonadota</taxon>
        <taxon>Gammaproteobacteria</taxon>
        <taxon>Lysobacterales</taxon>
        <taxon>Lysobacteraceae</taxon>
        <taxon>Thermomonas</taxon>
    </lineage>
</organism>
<protein>
    <recommendedName>
        <fullName evidence="5">Peptidase inhibitor I78 family protein</fullName>
    </recommendedName>
</protein>
<dbReference type="RefSeq" id="WP_187553571.1">
    <property type="nucleotide sequence ID" value="NZ_BMZL01000001.1"/>
</dbReference>
<evidence type="ECO:0008006" key="5">
    <source>
        <dbReference type="Google" id="ProtNLM"/>
    </source>
</evidence>
<proteinExistence type="predicted"/>
<reference evidence="3 4" key="1">
    <citation type="submission" date="2020-08" db="EMBL/GenBank/DDBJ databases">
        <title>Genome sequence of Thermomonas carbonis KCTC 42013T.</title>
        <authorList>
            <person name="Hyun D.-W."/>
            <person name="Bae J.-W."/>
        </authorList>
    </citation>
    <scope>NUCLEOTIDE SEQUENCE [LARGE SCALE GENOMIC DNA]</scope>
    <source>
        <strain evidence="3 4">KCTC 42013</strain>
    </source>
</reference>
<sequence length="98" mass="10148">MSLRPLFLLPTVFALAACASQPAAEDATAGTGTCNAEPAQSHVGKPASDANVQAAFKASGAKTMRSIKPGQAVTMDYREDRVNIHQDASGTIERISCG</sequence>
<evidence type="ECO:0000313" key="3">
    <source>
        <dbReference type="EMBL" id="QNN71056.1"/>
    </source>
</evidence>
<evidence type="ECO:0000256" key="1">
    <source>
        <dbReference type="SAM" id="MobiDB-lite"/>
    </source>
</evidence>
<dbReference type="PROSITE" id="PS51257">
    <property type="entry name" value="PROKAR_LIPOPROTEIN"/>
    <property type="match status" value="1"/>
</dbReference>
<evidence type="ECO:0000256" key="2">
    <source>
        <dbReference type="SAM" id="SignalP"/>
    </source>
</evidence>
<evidence type="ECO:0000313" key="4">
    <source>
        <dbReference type="Proteomes" id="UP000515804"/>
    </source>
</evidence>
<feature type="chain" id="PRO_5028998503" description="Peptidase inhibitor I78 family protein" evidence="2">
    <location>
        <begin position="17"/>
        <end position="98"/>
    </location>
</feature>
<keyword evidence="2" id="KW-0732">Signal</keyword>
<dbReference type="Gene3D" id="3.30.10.10">
    <property type="entry name" value="Trypsin Inhibitor V, subunit A"/>
    <property type="match status" value="1"/>
</dbReference>
<feature type="signal peptide" evidence="2">
    <location>
        <begin position="1"/>
        <end position="16"/>
    </location>
</feature>
<accession>A0A7G9ST81</accession>
<gene>
    <name evidence="3" type="ORF">H9L16_05650</name>
</gene>
<dbReference type="PANTHER" id="PTHR39600:SF1">
    <property type="entry name" value="PEPTIDASE INHIBITOR I78 FAMILY PROTEIN"/>
    <property type="match status" value="1"/>
</dbReference>
<dbReference type="Proteomes" id="UP000515804">
    <property type="component" value="Chromosome"/>
</dbReference>
<dbReference type="AlphaFoldDB" id="A0A7G9ST81"/>
<dbReference type="KEGG" id="tcn:H9L16_05650"/>
<dbReference type="PANTHER" id="PTHR39600">
    <property type="entry name" value="PEPTIDASE INHIBITOR I78 FAMILY PROTEIN"/>
    <property type="match status" value="1"/>
</dbReference>
<feature type="region of interest" description="Disordered" evidence="1">
    <location>
        <begin position="26"/>
        <end position="48"/>
    </location>
</feature>
<dbReference type="Pfam" id="PF11720">
    <property type="entry name" value="Inhibitor_I78"/>
    <property type="match status" value="1"/>
</dbReference>
<dbReference type="EMBL" id="CP060719">
    <property type="protein sequence ID" value="QNN71056.1"/>
    <property type="molecule type" value="Genomic_DNA"/>
</dbReference>
<dbReference type="InterPro" id="IPR021719">
    <property type="entry name" value="Prot_inh_I78"/>
</dbReference>
<keyword evidence="4" id="KW-1185">Reference proteome</keyword>